<dbReference type="CDD" id="cd08563">
    <property type="entry name" value="GDPD_TtGDE_like"/>
    <property type="match status" value="1"/>
</dbReference>
<evidence type="ECO:0000313" key="3">
    <source>
        <dbReference type="Proteomes" id="UP000238916"/>
    </source>
</evidence>
<dbReference type="InterPro" id="IPR017946">
    <property type="entry name" value="PLC-like_Pdiesterase_TIM-brl"/>
</dbReference>
<accession>A0A2U3LFJ3</accession>
<dbReference type="PANTHER" id="PTHR46211">
    <property type="entry name" value="GLYCEROPHOSPHORYL DIESTER PHOSPHODIESTERASE"/>
    <property type="match status" value="1"/>
</dbReference>
<dbReference type="Gene3D" id="3.20.20.190">
    <property type="entry name" value="Phosphatidylinositol (PI) phosphodiesterase"/>
    <property type="match status" value="1"/>
</dbReference>
<evidence type="ECO:0000313" key="2">
    <source>
        <dbReference type="EMBL" id="SPF50693.1"/>
    </source>
</evidence>
<gene>
    <name evidence="2" type="ORF">SBF1_4850002</name>
</gene>
<dbReference type="InterPro" id="IPR030395">
    <property type="entry name" value="GP_PDE_dom"/>
</dbReference>
<dbReference type="PROSITE" id="PS51704">
    <property type="entry name" value="GP_PDE"/>
    <property type="match status" value="1"/>
</dbReference>
<dbReference type="GO" id="GO:0006629">
    <property type="term" value="P:lipid metabolic process"/>
    <property type="evidence" value="ECO:0007669"/>
    <property type="project" value="InterPro"/>
</dbReference>
<dbReference type="Proteomes" id="UP000238916">
    <property type="component" value="Unassembled WGS sequence"/>
</dbReference>
<sequence>MKVIGHRGAAGSAPENTLISFLKGLEYKVDGFEFDVQLSRDGEVVVCHDERVDRTSNGMGWIKDFTLQELKRLDFGSWFTQLSVYQEIPTLRELLDMFKTFNLELNVEIKSGLVQYPEIGEKVVNLLAEYGLLDNSIISSFDHQLLLDLKQHFPRVKTGILYDCAPIKPWLYAKFLNAQYLHPAWHFVSSELVVSSAVFGIGINTWTVNSSFAAHKVRTAHVARIITDYPQCFRKGANGEAIWLGL</sequence>
<dbReference type="Pfam" id="PF03009">
    <property type="entry name" value="GDPD"/>
    <property type="match status" value="1"/>
</dbReference>
<dbReference type="AlphaFoldDB" id="A0A2U3LFJ3"/>
<name>A0A2U3LFJ3_9FIRM</name>
<organism evidence="2 3">
    <name type="scientific">Candidatus Desulfosporosinus infrequens</name>
    <dbReference type="NCBI Taxonomy" id="2043169"/>
    <lineage>
        <taxon>Bacteria</taxon>
        <taxon>Bacillati</taxon>
        <taxon>Bacillota</taxon>
        <taxon>Clostridia</taxon>
        <taxon>Eubacteriales</taxon>
        <taxon>Desulfitobacteriaceae</taxon>
        <taxon>Desulfosporosinus</taxon>
    </lineage>
</organism>
<protein>
    <submittedName>
        <fullName evidence="2">Glycerophosphoryl diester phosphodiesterase</fullName>
    </submittedName>
</protein>
<dbReference type="EMBL" id="OMOF01000429">
    <property type="protein sequence ID" value="SPF50693.1"/>
    <property type="molecule type" value="Genomic_DNA"/>
</dbReference>
<dbReference type="SUPFAM" id="SSF51695">
    <property type="entry name" value="PLC-like phosphodiesterases"/>
    <property type="match status" value="1"/>
</dbReference>
<dbReference type="GO" id="GO:0008081">
    <property type="term" value="F:phosphoric diester hydrolase activity"/>
    <property type="evidence" value="ECO:0007669"/>
    <property type="project" value="InterPro"/>
</dbReference>
<evidence type="ECO:0000259" key="1">
    <source>
        <dbReference type="PROSITE" id="PS51704"/>
    </source>
</evidence>
<proteinExistence type="predicted"/>
<reference evidence="3" key="1">
    <citation type="submission" date="2018-02" db="EMBL/GenBank/DDBJ databases">
        <authorList>
            <person name="Hausmann B."/>
        </authorList>
    </citation>
    <scope>NUCLEOTIDE SEQUENCE [LARGE SCALE GENOMIC DNA]</scope>
    <source>
        <strain evidence="3">Peat soil MAG SbF1</strain>
    </source>
</reference>
<dbReference type="OrthoDB" id="384721at2"/>
<dbReference type="PANTHER" id="PTHR46211:SF1">
    <property type="entry name" value="GLYCEROPHOSPHODIESTER PHOSPHODIESTERASE, CYTOPLASMIC"/>
    <property type="match status" value="1"/>
</dbReference>
<feature type="domain" description="GP-PDE" evidence="1">
    <location>
        <begin position="1"/>
        <end position="237"/>
    </location>
</feature>